<organism evidence="1 2">
    <name type="scientific">Pleurodeles waltl</name>
    <name type="common">Iberian ribbed newt</name>
    <dbReference type="NCBI Taxonomy" id="8319"/>
    <lineage>
        <taxon>Eukaryota</taxon>
        <taxon>Metazoa</taxon>
        <taxon>Chordata</taxon>
        <taxon>Craniata</taxon>
        <taxon>Vertebrata</taxon>
        <taxon>Euteleostomi</taxon>
        <taxon>Amphibia</taxon>
        <taxon>Batrachia</taxon>
        <taxon>Caudata</taxon>
        <taxon>Salamandroidea</taxon>
        <taxon>Salamandridae</taxon>
        <taxon>Pleurodelinae</taxon>
        <taxon>Pleurodeles</taxon>
    </lineage>
</organism>
<sequence length="94" mass="10031">MNPKAIFLQKADDALDPLPALISGRWESLPPAGQQQAAETVGARFPLAGEPQTAKNTNQLLRAQSKESAILGRVGPESSKDNLLVKVFIPLINA</sequence>
<evidence type="ECO:0000313" key="1">
    <source>
        <dbReference type="EMBL" id="KAJ1196975.1"/>
    </source>
</evidence>
<gene>
    <name evidence="1" type="ORF">NDU88_000838</name>
</gene>
<name>A0AAV7V898_PLEWA</name>
<comment type="caution">
    <text evidence="1">The sequence shown here is derived from an EMBL/GenBank/DDBJ whole genome shotgun (WGS) entry which is preliminary data.</text>
</comment>
<dbReference type="EMBL" id="JANPWB010000003">
    <property type="protein sequence ID" value="KAJ1196975.1"/>
    <property type="molecule type" value="Genomic_DNA"/>
</dbReference>
<reference evidence="1" key="1">
    <citation type="journal article" date="2022" name="bioRxiv">
        <title>Sequencing and chromosome-scale assembly of the giantPleurodeles waltlgenome.</title>
        <authorList>
            <person name="Brown T."/>
            <person name="Elewa A."/>
            <person name="Iarovenko S."/>
            <person name="Subramanian E."/>
            <person name="Araus A.J."/>
            <person name="Petzold A."/>
            <person name="Susuki M."/>
            <person name="Suzuki K.-i.T."/>
            <person name="Hayashi T."/>
            <person name="Toyoda A."/>
            <person name="Oliveira C."/>
            <person name="Osipova E."/>
            <person name="Leigh N.D."/>
            <person name="Simon A."/>
            <person name="Yun M.H."/>
        </authorList>
    </citation>
    <scope>NUCLEOTIDE SEQUENCE</scope>
    <source>
        <strain evidence="1">20211129_DDA</strain>
        <tissue evidence="1">Liver</tissue>
    </source>
</reference>
<evidence type="ECO:0000313" key="2">
    <source>
        <dbReference type="Proteomes" id="UP001066276"/>
    </source>
</evidence>
<dbReference type="AlphaFoldDB" id="A0AAV7V898"/>
<proteinExistence type="predicted"/>
<protein>
    <submittedName>
        <fullName evidence="1">Uncharacterized protein</fullName>
    </submittedName>
</protein>
<dbReference type="Proteomes" id="UP001066276">
    <property type="component" value="Chromosome 2_1"/>
</dbReference>
<keyword evidence="2" id="KW-1185">Reference proteome</keyword>
<accession>A0AAV7V898</accession>